<gene>
    <name evidence="2" type="ORF">PFDG_05361</name>
</gene>
<dbReference type="Proteomes" id="UP000054282">
    <property type="component" value="Unassembled WGS sequence"/>
</dbReference>
<sequence length="64" mass="6976">MSKELIKVGLPSVEKLVAENAKPPQVEPASYGIIVPVLTSLFYKIETAVGAKVSDEIWTFKSLD</sequence>
<dbReference type="AlphaFoldDB" id="A0A0L7MAD8"/>
<accession>A0A0L7MAD8</accession>
<reference evidence="3" key="2">
    <citation type="submission" date="2006-09" db="EMBL/GenBank/DDBJ databases">
        <title>The genome sequence of Plasmodium falciparum Dd2.</title>
        <authorList>
            <consortium name="The Broad Institute Genome Sequencing Platform"/>
            <person name="Birren B."/>
            <person name="Lander E."/>
            <person name="Galagan J."/>
            <person name="Nusbaum C."/>
            <person name="Devon K."/>
            <person name="Henn M."/>
            <person name="Jaffe D."/>
            <person name="Butler J."/>
            <person name="Alvarez P."/>
            <person name="Gnerre S."/>
            <person name="Grabherr M."/>
            <person name="Kleber M."/>
            <person name="Mauceli E."/>
            <person name="Brockman W."/>
            <person name="MacCallum I.A."/>
            <person name="Rounsley S."/>
            <person name="Young S."/>
            <person name="LaButti K."/>
            <person name="Pushparaj V."/>
            <person name="DeCaprio D."/>
            <person name="Crawford M."/>
            <person name="Koehrsen M."/>
            <person name="Engels R."/>
            <person name="Montgomery P."/>
            <person name="Pearson M."/>
            <person name="Howarth C."/>
            <person name="Larson L."/>
            <person name="Luoma S."/>
            <person name="White J."/>
            <person name="Kodira C."/>
            <person name="Zeng Q."/>
            <person name="O'Leary S."/>
            <person name="Yandava C."/>
            <person name="Alvarado L."/>
            <person name="Wirth D."/>
            <person name="Volkman S."/>
            <person name="Hartl D."/>
        </authorList>
    </citation>
    <scope>NUCLEOTIDE SEQUENCE [LARGE SCALE GENOMIC DNA]</scope>
</reference>
<proteinExistence type="predicted"/>
<dbReference type="EMBL" id="GG703367">
    <property type="protein sequence ID" value="KOB89807.1"/>
    <property type="molecule type" value="Genomic_DNA"/>
</dbReference>
<reference evidence="3" key="1">
    <citation type="submission" date="2006-09" db="EMBL/GenBank/DDBJ databases">
        <title>Annotation of Plasmodium falciparum Dd2.</title>
        <authorList>
            <consortium name="The Broad Institute Genome Sequencing Platform"/>
            <person name="Volkman S.K."/>
            <person name="Neafsey D.E."/>
            <person name="Dash A.P."/>
            <person name="Chitnis C.E."/>
            <person name="Hartl D.L."/>
            <person name="Young S.K."/>
            <person name="Zeng Q."/>
            <person name="Koehrsen M."/>
            <person name="Alvarado L."/>
            <person name="Berlin A."/>
            <person name="Borenstein D."/>
            <person name="Chapman S.B."/>
            <person name="Chen Z."/>
            <person name="Engels R."/>
            <person name="Freedman E."/>
            <person name="Gellesch M."/>
            <person name="Goldberg J."/>
            <person name="Griggs A."/>
            <person name="Gujja S."/>
            <person name="Heilman E.R."/>
            <person name="Heiman D.I."/>
            <person name="Howarth C."/>
            <person name="Jen D."/>
            <person name="Larson L."/>
            <person name="Mehta T."/>
            <person name="Neiman D."/>
            <person name="Park D."/>
            <person name="Pearson M."/>
            <person name="Roberts A."/>
            <person name="Saif S."/>
            <person name="Shea T."/>
            <person name="Shenoy N."/>
            <person name="Sisk P."/>
            <person name="Stolte C."/>
            <person name="Sykes S."/>
            <person name="Walk T."/>
            <person name="White J."/>
            <person name="Yandava C."/>
            <person name="Haas B."/>
            <person name="Henn M.R."/>
            <person name="Nusbaum C."/>
            <person name="Birren B."/>
        </authorList>
    </citation>
    <scope>NUCLEOTIDE SEQUENCE [LARGE SCALE GENOMIC DNA]</scope>
</reference>
<dbReference type="InterPro" id="IPR041004">
    <property type="entry name" value="CelTOS"/>
</dbReference>
<evidence type="ECO:0000313" key="3">
    <source>
        <dbReference type="Proteomes" id="UP000054282"/>
    </source>
</evidence>
<feature type="domain" description="Cell-traversal protein for ookinetes and sporozoites" evidence="1">
    <location>
        <begin position="3"/>
        <end position="49"/>
    </location>
</feature>
<feature type="non-terminal residue" evidence="2">
    <location>
        <position position="64"/>
    </location>
</feature>
<evidence type="ECO:0000313" key="2">
    <source>
        <dbReference type="EMBL" id="KOB89807.1"/>
    </source>
</evidence>
<name>A0A0L7MAD8_PLAF4</name>
<evidence type="ECO:0000259" key="1">
    <source>
        <dbReference type="Pfam" id="PF18659"/>
    </source>
</evidence>
<dbReference type="Pfam" id="PF18659">
    <property type="entry name" value="CelTOS"/>
    <property type="match status" value="1"/>
</dbReference>
<protein>
    <recommendedName>
        <fullName evidence="1">Cell-traversal protein for ookinetes and sporozoites domain-containing protein</fullName>
    </recommendedName>
</protein>
<dbReference type="KEGG" id="pfd:PFDG_05361"/>
<organism evidence="2 3">
    <name type="scientific">Plasmodium falciparum (isolate Dd2)</name>
    <dbReference type="NCBI Taxonomy" id="57267"/>
    <lineage>
        <taxon>Eukaryota</taxon>
        <taxon>Sar</taxon>
        <taxon>Alveolata</taxon>
        <taxon>Apicomplexa</taxon>
        <taxon>Aconoidasida</taxon>
        <taxon>Haemosporida</taxon>
        <taxon>Plasmodiidae</taxon>
        <taxon>Plasmodium</taxon>
        <taxon>Plasmodium (Laverania)</taxon>
    </lineage>
</organism>